<name>A0A561BGH5_9BURK</name>
<evidence type="ECO:0000256" key="2">
    <source>
        <dbReference type="ARBA" id="ARBA00022801"/>
    </source>
</evidence>
<dbReference type="InterPro" id="IPR050266">
    <property type="entry name" value="AB_hydrolase_sf"/>
</dbReference>
<dbReference type="RefSeq" id="WP_145745759.1">
    <property type="nucleotide sequence ID" value="NZ_VIVL01000008.1"/>
</dbReference>
<dbReference type="InterPro" id="IPR000639">
    <property type="entry name" value="Epox_hydrolase-like"/>
</dbReference>
<dbReference type="EMBL" id="VIVL01000008">
    <property type="protein sequence ID" value="TWD77974.1"/>
    <property type="molecule type" value="Genomic_DNA"/>
</dbReference>
<reference evidence="4 5" key="1">
    <citation type="submission" date="2019-06" db="EMBL/GenBank/DDBJ databases">
        <title>Sorghum-associated microbial communities from plants grown in Nebraska, USA.</title>
        <authorList>
            <person name="Schachtman D."/>
        </authorList>
    </citation>
    <scope>NUCLEOTIDE SEQUENCE [LARGE SCALE GENOMIC DNA]</scope>
    <source>
        <strain evidence="4 5">T529</strain>
    </source>
</reference>
<dbReference type="PANTHER" id="PTHR43798:SF14">
    <property type="entry name" value="SERINE HYDROLASE-LIKE PROTEIN DDB_G0286239"/>
    <property type="match status" value="1"/>
</dbReference>
<proteinExistence type="inferred from homology"/>
<dbReference type="PRINTS" id="PR00111">
    <property type="entry name" value="ABHYDROLASE"/>
</dbReference>
<dbReference type="PRINTS" id="PR00412">
    <property type="entry name" value="EPOXHYDRLASE"/>
</dbReference>
<dbReference type="Proteomes" id="UP000319722">
    <property type="component" value="Unassembled WGS sequence"/>
</dbReference>
<feature type="domain" description="AB hydrolase-1" evidence="3">
    <location>
        <begin position="27"/>
        <end position="265"/>
    </location>
</feature>
<dbReference type="PANTHER" id="PTHR43798">
    <property type="entry name" value="MONOACYLGLYCEROL LIPASE"/>
    <property type="match status" value="1"/>
</dbReference>
<gene>
    <name evidence="4" type="ORF">FB547_10829</name>
</gene>
<evidence type="ECO:0000256" key="1">
    <source>
        <dbReference type="ARBA" id="ARBA00008645"/>
    </source>
</evidence>
<evidence type="ECO:0000259" key="3">
    <source>
        <dbReference type="Pfam" id="PF00561"/>
    </source>
</evidence>
<sequence>MERRDYTLALSGLNFHVSEWGAEQGWPVVMLHGIRGYAETFAGIAAALHPGFRVIAFDQRGRGGSDWDPAHNYYADAYVADVEAIVQQLGLDRFDLLGHSMGGINAIVYAARHPGRVRRLVIEDAGPGAFETSDGATRIRKELATTPERFESWEAAGEFMRALRPTVSEEARQQRLHSMLKPLREGGYTWRYDHAGIAATRLNPDPARVVDLEPCLSAIGCETLVIRGGRSDYLQPSMVERMQALNPRIASIEIPDAGHYVHDDQPALFQQAVSDFLDRGLFHAGKGAP</sequence>
<dbReference type="Gene3D" id="3.40.50.1820">
    <property type="entry name" value="alpha/beta hydrolase"/>
    <property type="match status" value="1"/>
</dbReference>
<dbReference type="AlphaFoldDB" id="A0A561BGH5"/>
<dbReference type="Pfam" id="PF00561">
    <property type="entry name" value="Abhydrolase_1"/>
    <property type="match status" value="1"/>
</dbReference>
<comment type="similarity">
    <text evidence="1">Belongs to the AB hydrolase superfamily.</text>
</comment>
<dbReference type="SUPFAM" id="SSF53474">
    <property type="entry name" value="alpha/beta-Hydrolases"/>
    <property type="match status" value="1"/>
</dbReference>
<organism evidence="4 5">
    <name type="scientific">Variovorax beijingensis</name>
    <dbReference type="NCBI Taxonomy" id="2496117"/>
    <lineage>
        <taxon>Bacteria</taxon>
        <taxon>Pseudomonadati</taxon>
        <taxon>Pseudomonadota</taxon>
        <taxon>Betaproteobacteria</taxon>
        <taxon>Burkholderiales</taxon>
        <taxon>Comamonadaceae</taxon>
        <taxon>Variovorax</taxon>
    </lineage>
</organism>
<dbReference type="OrthoDB" id="5380819at2"/>
<accession>A0A561BGH5</accession>
<comment type="caution">
    <text evidence="4">The sequence shown here is derived from an EMBL/GenBank/DDBJ whole genome shotgun (WGS) entry which is preliminary data.</text>
</comment>
<dbReference type="InterPro" id="IPR029058">
    <property type="entry name" value="AB_hydrolase_fold"/>
</dbReference>
<dbReference type="GO" id="GO:0016787">
    <property type="term" value="F:hydrolase activity"/>
    <property type="evidence" value="ECO:0007669"/>
    <property type="project" value="UniProtKB-KW"/>
</dbReference>
<protein>
    <submittedName>
        <fullName evidence="4">Pimeloyl-ACP methyl ester carboxylesterase</fullName>
    </submittedName>
</protein>
<evidence type="ECO:0000313" key="5">
    <source>
        <dbReference type="Proteomes" id="UP000319722"/>
    </source>
</evidence>
<dbReference type="InterPro" id="IPR000073">
    <property type="entry name" value="AB_hydrolase_1"/>
</dbReference>
<keyword evidence="2" id="KW-0378">Hydrolase</keyword>
<evidence type="ECO:0000313" key="4">
    <source>
        <dbReference type="EMBL" id="TWD77974.1"/>
    </source>
</evidence>
<dbReference type="GO" id="GO:0016020">
    <property type="term" value="C:membrane"/>
    <property type="evidence" value="ECO:0007669"/>
    <property type="project" value="TreeGrafter"/>
</dbReference>